<evidence type="ECO:0000256" key="23">
    <source>
        <dbReference type="SAM" id="MobiDB-lite"/>
    </source>
</evidence>
<evidence type="ECO:0000259" key="26">
    <source>
        <dbReference type="Pfam" id="PF11838"/>
    </source>
</evidence>
<feature type="region of interest" description="Disordered" evidence="23">
    <location>
        <begin position="66"/>
        <end position="94"/>
    </location>
</feature>
<evidence type="ECO:0000256" key="17">
    <source>
        <dbReference type="ARBA" id="ARBA00023136"/>
    </source>
</evidence>
<comment type="catalytic activity">
    <reaction evidence="1">
        <text>Release of N-terminal glutamate (and to a lesser extent aspartate) from a peptide.</text>
        <dbReference type="EC" id="3.4.11.7"/>
    </reaction>
</comment>
<dbReference type="GO" id="GO:0004230">
    <property type="term" value="F:glutamyl aminopeptidase activity"/>
    <property type="evidence" value="ECO:0007669"/>
    <property type="project" value="UniProtKB-EC"/>
</dbReference>
<keyword evidence="16" id="KW-0482">Metalloprotease</keyword>
<evidence type="ECO:0000256" key="18">
    <source>
        <dbReference type="ARBA" id="ARBA00023157"/>
    </source>
</evidence>
<keyword evidence="10 21" id="KW-0479">Metal-binding</keyword>
<dbReference type="GO" id="GO:0005615">
    <property type="term" value="C:extracellular space"/>
    <property type="evidence" value="ECO:0007669"/>
    <property type="project" value="TreeGrafter"/>
</dbReference>
<dbReference type="InterPro" id="IPR050344">
    <property type="entry name" value="Peptidase_M1_aminopeptidases"/>
</dbReference>
<feature type="domain" description="Aminopeptidase N-like N-terminal" evidence="27">
    <location>
        <begin position="384"/>
        <end position="580"/>
    </location>
</feature>
<dbReference type="GO" id="GO:0008270">
    <property type="term" value="F:zinc ion binding"/>
    <property type="evidence" value="ECO:0007669"/>
    <property type="project" value="InterPro"/>
</dbReference>
<feature type="domain" description="ERAP1-like C-terminal" evidence="26">
    <location>
        <begin position="969"/>
        <end position="1058"/>
    </location>
</feature>
<keyword evidence="8" id="KW-0645">Protease</keyword>
<keyword evidence="18" id="KW-1015">Disulfide bond</keyword>
<evidence type="ECO:0000256" key="6">
    <source>
        <dbReference type="ARBA" id="ARBA00022438"/>
    </source>
</evidence>
<dbReference type="FunFam" id="1.10.390.10:FF:000001">
    <property type="entry name" value="Aminopeptidase"/>
    <property type="match status" value="1"/>
</dbReference>
<dbReference type="GO" id="GO:0043171">
    <property type="term" value="P:peptide catabolic process"/>
    <property type="evidence" value="ECO:0007669"/>
    <property type="project" value="TreeGrafter"/>
</dbReference>
<dbReference type="Proteomes" id="UP001249851">
    <property type="component" value="Unassembled WGS sequence"/>
</dbReference>
<evidence type="ECO:0000256" key="7">
    <source>
        <dbReference type="ARBA" id="ARBA00022475"/>
    </source>
</evidence>
<comment type="subunit">
    <text evidence="4">Homodimer; disulfide-linked.</text>
</comment>
<evidence type="ECO:0000256" key="20">
    <source>
        <dbReference type="PIRSR" id="PIRSR634016-1"/>
    </source>
</evidence>
<feature type="domain" description="ERAP1-like C-terminal" evidence="26">
    <location>
        <begin position="1059"/>
        <end position="1155"/>
    </location>
</feature>
<dbReference type="FunFam" id="2.60.40.1910:FF:000003">
    <property type="entry name" value="Aminopeptidase"/>
    <property type="match status" value="1"/>
</dbReference>
<dbReference type="InterPro" id="IPR001930">
    <property type="entry name" value="Peptidase_M1"/>
</dbReference>
<evidence type="ECO:0000259" key="25">
    <source>
        <dbReference type="Pfam" id="PF01433"/>
    </source>
</evidence>
<evidence type="ECO:0000256" key="11">
    <source>
        <dbReference type="ARBA" id="ARBA00022801"/>
    </source>
</evidence>
<dbReference type="GO" id="GO:0070006">
    <property type="term" value="F:metalloaminopeptidase activity"/>
    <property type="evidence" value="ECO:0007669"/>
    <property type="project" value="TreeGrafter"/>
</dbReference>
<feature type="transmembrane region" description="Helical" evidence="24">
    <location>
        <begin position="283"/>
        <end position="304"/>
    </location>
</feature>
<dbReference type="Gene3D" id="2.60.40.1910">
    <property type="match status" value="1"/>
</dbReference>
<dbReference type="FunFam" id="2.60.40.1730:FF:000012">
    <property type="entry name" value="Aminopeptidase N"/>
    <property type="match status" value="1"/>
</dbReference>
<dbReference type="Gene3D" id="1.25.50.20">
    <property type="match status" value="2"/>
</dbReference>
<evidence type="ECO:0000256" key="9">
    <source>
        <dbReference type="ARBA" id="ARBA00022692"/>
    </source>
</evidence>
<dbReference type="CDD" id="cd09601">
    <property type="entry name" value="M1_APN-Q_like"/>
    <property type="match status" value="1"/>
</dbReference>
<evidence type="ECO:0000256" key="3">
    <source>
        <dbReference type="ARBA" id="ARBA00010136"/>
    </source>
</evidence>
<keyword evidence="29" id="KW-1185">Reference proteome</keyword>
<dbReference type="InterPro" id="IPR042097">
    <property type="entry name" value="Aminopeptidase_N-like_N_sf"/>
</dbReference>
<evidence type="ECO:0000256" key="8">
    <source>
        <dbReference type="ARBA" id="ARBA00022670"/>
    </source>
</evidence>
<dbReference type="PANTHER" id="PTHR11533:SF276">
    <property type="entry name" value="GLUTAMYL AMINOPEPTIDASE"/>
    <property type="match status" value="1"/>
</dbReference>
<dbReference type="GO" id="GO:0005886">
    <property type="term" value="C:plasma membrane"/>
    <property type="evidence" value="ECO:0007669"/>
    <property type="project" value="UniProtKB-SubCell"/>
</dbReference>
<keyword evidence="17 24" id="KW-0472">Membrane</keyword>
<evidence type="ECO:0000256" key="14">
    <source>
        <dbReference type="ARBA" id="ARBA00022968"/>
    </source>
</evidence>
<dbReference type="InterPro" id="IPR034016">
    <property type="entry name" value="M1_APN-typ"/>
</dbReference>
<feature type="domain" description="Peptidase M1 membrane alanine aminopeptidase" evidence="25">
    <location>
        <begin position="635"/>
        <end position="852"/>
    </location>
</feature>
<dbReference type="Pfam" id="PF01433">
    <property type="entry name" value="Peptidase_M1"/>
    <property type="match status" value="1"/>
</dbReference>
<keyword evidence="19" id="KW-0325">Glycoprotein</keyword>
<dbReference type="Pfam" id="PF11838">
    <property type="entry name" value="ERAP1_C"/>
    <property type="match status" value="2"/>
</dbReference>
<feature type="transmembrane region" description="Helical" evidence="24">
    <location>
        <begin position="34"/>
        <end position="55"/>
    </location>
</feature>
<evidence type="ECO:0000256" key="1">
    <source>
        <dbReference type="ARBA" id="ARBA00001703"/>
    </source>
</evidence>
<dbReference type="InterPro" id="IPR014782">
    <property type="entry name" value="Peptidase_M1_dom"/>
</dbReference>
<evidence type="ECO:0000256" key="15">
    <source>
        <dbReference type="ARBA" id="ARBA00022989"/>
    </source>
</evidence>
<accession>A0AAD9QDS9</accession>
<dbReference type="InterPro" id="IPR024571">
    <property type="entry name" value="ERAP1-like_C_dom"/>
</dbReference>
<reference evidence="28" key="2">
    <citation type="journal article" date="2023" name="Science">
        <title>Genomic signatures of disease resistance in endangered staghorn corals.</title>
        <authorList>
            <person name="Vollmer S.V."/>
            <person name="Selwyn J.D."/>
            <person name="Despard B.A."/>
            <person name="Roesel C.L."/>
        </authorList>
    </citation>
    <scope>NUCLEOTIDE SEQUENCE</scope>
    <source>
        <strain evidence="28">K2</strain>
    </source>
</reference>
<dbReference type="InterPro" id="IPR027268">
    <property type="entry name" value="Peptidase_M4/M1_CTD_sf"/>
</dbReference>
<reference evidence="28" key="1">
    <citation type="journal article" date="2023" name="G3 (Bethesda)">
        <title>Whole genome assembly and annotation of the endangered Caribbean coral Acropora cervicornis.</title>
        <authorList>
            <person name="Selwyn J.D."/>
            <person name="Vollmer S.V."/>
        </authorList>
    </citation>
    <scope>NUCLEOTIDE SEQUENCE</scope>
    <source>
        <strain evidence="28">K2</strain>
    </source>
</reference>
<feature type="compositionally biased region" description="Polar residues" evidence="23">
    <location>
        <begin position="339"/>
        <end position="360"/>
    </location>
</feature>
<name>A0AAD9QDS9_ACRCE</name>
<comment type="subcellular location">
    <subcellularLocation>
        <location evidence="2">Cell membrane</location>
        <topology evidence="2">Single-pass type II membrane protein</topology>
    </subcellularLocation>
</comment>
<organism evidence="28 29">
    <name type="scientific">Acropora cervicornis</name>
    <name type="common">Staghorn coral</name>
    <dbReference type="NCBI Taxonomy" id="6130"/>
    <lineage>
        <taxon>Eukaryota</taxon>
        <taxon>Metazoa</taxon>
        <taxon>Cnidaria</taxon>
        <taxon>Anthozoa</taxon>
        <taxon>Hexacorallia</taxon>
        <taxon>Scleractinia</taxon>
        <taxon>Astrocoeniina</taxon>
        <taxon>Acroporidae</taxon>
        <taxon>Acropora</taxon>
    </lineage>
</organism>
<keyword evidence="11" id="KW-0378">Hydrolase</keyword>
<feature type="site" description="Transition state stabilizer" evidence="22">
    <location>
        <position position="793"/>
    </location>
</feature>
<evidence type="ECO:0000313" key="28">
    <source>
        <dbReference type="EMBL" id="KAK2559469.1"/>
    </source>
</evidence>
<dbReference type="GO" id="GO:0006508">
    <property type="term" value="P:proteolysis"/>
    <property type="evidence" value="ECO:0007669"/>
    <property type="project" value="UniProtKB-KW"/>
</dbReference>
<evidence type="ECO:0000256" key="22">
    <source>
        <dbReference type="PIRSR" id="PIRSR634016-4"/>
    </source>
</evidence>
<feature type="compositionally biased region" description="Basic and acidic residues" evidence="23">
    <location>
        <begin position="66"/>
        <end position="75"/>
    </location>
</feature>
<dbReference type="Gene3D" id="1.10.390.10">
    <property type="entry name" value="Neutral Protease Domain 2"/>
    <property type="match status" value="1"/>
</dbReference>
<proteinExistence type="inferred from homology"/>
<keyword evidence="9 24" id="KW-0812">Transmembrane</keyword>
<feature type="domain" description="Aminopeptidase N-like N-terminal" evidence="27">
    <location>
        <begin position="110"/>
        <end position="236"/>
    </location>
</feature>
<evidence type="ECO:0000256" key="4">
    <source>
        <dbReference type="ARBA" id="ARBA00011748"/>
    </source>
</evidence>
<comment type="caution">
    <text evidence="28">The sequence shown here is derived from an EMBL/GenBank/DDBJ whole genome shotgun (WGS) entry which is preliminary data.</text>
</comment>
<sequence length="1178" mass="133706">MAEKMLMGGNVSGINSEEQSEKKGQVFVITRNKAIVLAIIVVAIIIFVGVMSGVLSAKKARKDALDEAKRDRRQGSETASSATSATVVTPTEKTGPEPWYKIRLPENIRPLHYNFYLDPYLEQNTFQGNVTILVEVTAASEFMSYILIHINDMNVTRAKVYKQSADTKSDTASPGDEVALKRTFEYPKNDFFIFELEKDLKVGKYVVRMEYKSTFSSQLNGLYISTYTNEKGENRKTVEPRCFQAKEMGEHFLMEEERRDDDVSDGEVFPKKAQVFVISRTKAIALAVIVVAIIIFFAVISGVFSARKARKDALKEIQRDKRQGDLSGSTSRSVINATDATTSVISSPKPTSTAGSTLAITPTDHDPKDLKPWSQIRLPQNIRPIHYDLYLDPDLEMNTFQGNVSILIEVTAKSEFMSYILIHIKDMNVTRAQVHKVYGDVKSDTTSPGVEVALKRTFEYPENDFFIFELKNDLEIGKYVMYMEYKSTFSKHLNGLYISTYTNEKGQKRRLATTKFEPTDARKALPCFDEPAMKATFSTVIVHDTEYTALSNMPVYKQQSLPNGRIASHFKKSVPMSTYLLAFIVCDFKYTNATTGVYNNITIKVGTFIFTFNVQSIFLKLRVWTTPAQVSQTEYALGVGKDVITYYEGYYNLGYPLPKQDMIAIPDFSSGAMENWGLITYRETALLFNKGVSAEANKQRVAVVVSHELAHQWFGNIVSPKWWNDLWLNEGFASFVEYLGVNHTHPDWEMMEQFLLSDLQLVFPLDSLASSHPISVDVDHPKKIKQLFDRISYSKGSSIIRMLEGFVGREKFKEGLSYYLRKYAFANAETKDLWNALGEKAEMDVKTIMDTWTLQMGFPVVTIKRAGSDKATATQKHFLLDPNAVVKEPSPFKYKWYVPLTYIFQGSAQDPKTTWMNVSSDKVEFAWPPGKWIKGNFRQVGYYRVHYEDDNWQALIAQLDSDPMVFTAADRYVPWKTALNSLGFLGGILGDRRGNGYFQKFVRSKVKGLADKLGWKNQKNDSHINKYLRSSILRAACRSGDADALSNATQMFKEWKSGQRYLAYSLDSSKIRSQDAVSVITYVASNPVGKYLAWNFVQNNWKTLFSTSTFRLTSLTSGVTRFSTEAELEQMKAFFNRSEAGTSENARKQAIEKTQANIEWLKKYEDIVTNWFKIAVVA</sequence>
<keyword evidence="15 24" id="KW-1133">Transmembrane helix</keyword>
<dbReference type="SUPFAM" id="SSF55486">
    <property type="entry name" value="Metalloproteases ('zincins'), catalytic domain"/>
    <property type="match status" value="1"/>
</dbReference>
<dbReference type="Pfam" id="PF17900">
    <property type="entry name" value="Peptidase_M1_N"/>
    <property type="match status" value="2"/>
</dbReference>
<keyword evidence="13" id="KW-0106">Calcium</keyword>
<evidence type="ECO:0000256" key="2">
    <source>
        <dbReference type="ARBA" id="ARBA00004401"/>
    </source>
</evidence>
<dbReference type="EMBL" id="JARQWQ010000040">
    <property type="protein sequence ID" value="KAK2559469.1"/>
    <property type="molecule type" value="Genomic_DNA"/>
</dbReference>
<evidence type="ECO:0000256" key="21">
    <source>
        <dbReference type="PIRSR" id="PIRSR634016-3"/>
    </source>
</evidence>
<dbReference type="AlphaFoldDB" id="A0AAD9QDS9"/>
<feature type="binding site" evidence="21">
    <location>
        <position position="730"/>
    </location>
    <ligand>
        <name>Zn(2+)</name>
        <dbReference type="ChEBI" id="CHEBI:29105"/>
        <note>catalytic</note>
    </ligand>
</feature>
<comment type="cofactor">
    <cofactor evidence="21">
        <name>Zn(2+)</name>
        <dbReference type="ChEBI" id="CHEBI:29105"/>
    </cofactor>
    <text evidence="21">Binds 1 zinc ion per subunit.</text>
</comment>
<dbReference type="InterPro" id="IPR045357">
    <property type="entry name" value="Aminopeptidase_N-like_N"/>
</dbReference>
<evidence type="ECO:0000256" key="13">
    <source>
        <dbReference type="ARBA" id="ARBA00022837"/>
    </source>
</evidence>
<evidence type="ECO:0000313" key="29">
    <source>
        <dbReference type="Proteomes" id="UP001249851"/>
    </source>
</evidence>
<dbReference type="Gene3D" id="2.60.40.1730">
    <property type="entry name" value="tricorn interacting facor f3 domain"/>
    <property type="match status" value="2"/>
</dbReference>
<keyword evidence="6 28" id="KW-0031">Aminopeptidase</keyword>
<keyword evidence="7" id="KW-1003">Cell membrane</keyword>
<evidence type="ECO:0000259" key="27">
    <source>
        <dbReference type="Pfam" id="PF17900"/>
    </source>
</evidence>
<dbReference type="SUPFAM" id="SSF63737">
    <property type="entry name" value="Leukotriene A4 hydrolase N-terminal domain"/>
    <property type="match status" value="2"/>
</dbReference>
<evidence type="ECO:0000256" key="19">
    <source>
        <dbReference type="ARBA" id="ARBA00023180"/>
    </source>
</evidence>
<gene>
    <name evidence="28" type="ORF">P5673_018108</name>
</gene>
<dbReference type="EC" id="3.4.11.7" evidence="5"/>
<protein>
    <recommendedName>
        <fullName evidence="5">glutamyl aminopeptidase</fullName>
        <ecNumber evidence="5">3.4.11.7</ecNumber>
    </recommendedName>
</protein>
<dbReference type="PRINTS" id="PR00756">
    <property type="entry name" value="ALADIPTASE"/>
</dbReference>
<dbReference type="GO" id="GO:0042277">
    <property type="term" value="F:peptide binding"/>
    <property type="evidence" value="ECO:0007669"/>
    <property type="project" value="TreeGrafter"/>
</dbReference>
<comment type="similarity">
    <text evidence="3">Belongs to the peptidase M1 family.</text>
</comment>
<dbReference type="PANTHER" id="PTHR11533">
    <property type="entry name" value="PROTEASE M1 ZINC METALLOPROTEASE"/>
    <property type="match status" value="1"/>
</dbReference>
<dbReference type="GO" id="GO:0005737">
    <property type="term" value="C:cytoplasm"/>
    <property type="evidence" value="ECO:0007669"/>
    <property type="project" value="TreeGrafter"/>
</dbReference>
<keyword evidence="12 21" id="KW-0862">Zinc</keyword>
<evidence type="ECO:0000256" key="10">
    <source>
        <dbReference type="ARBA" id="ARBA00022723"/>
    </source>
</evidence>
<keyword evidence="14" id="KW-0735">Signal-anchor</keyword>
<feature type="active site" description="Proton acceptor" evidence="20">
    <location>
        <position position="708"/>
    </location>
</feature>
<evidence type="ECO:0000256" key="16">
    <source>
        <dbReference type="ARBA" id="ARBA00023049"/>
    </source>
</evidence>
<feature type="region of interest" description="Disordered" evidence="23">
    <location>
        <begin position="339"/>
        <end position="361"/>
    </location>
</feature>
<feature type="binding site" evidence="21">
    <location>
        <position position="711"/>
    </location>
    <ligand>
        <name>Zn(2+)</name>
        <dbReference type="ChEBI" id="CHEBI:29105"/>
        <note>catalytic</note>
    </ligand>
</feature>
<evidence type="ECO:0000256" key="24">
    <source>
        <dbReference type="SAM" id="Phobius"/>
    </source>
</evidence>
<evidence type="ECO:0000256" key="12">
    <source>
        <dbReference type="ARBA" id="ARBA00022833"/>
    </source>
</evidence>
<feature type="binding site" evidence="21">
    <location>
        <position position="707"/>
    </location>
    <ligand>
        <name>Zn(2+)</name>
        <dbReference type="ChEBI" id="CHEBI:29105"/>
        <note>catalytic</note>
    </ligand>
</feature>
<evidence type="ECO:0000256" key="5">
    <source>
        <dbReference type="ARBA" id="ARBA00012567"/>
    </source>
</evidence>